<accession>A0ABN2K4H0</accession>
<keyword evidence="1" id="KW-0378">Hydrolase</keyword>
<sequence>MLGAGLVAVAVVGLVQRFDATHGDPAVIDDGVVTQTGDPDETPPDPACLSDYADDDPKRFSVASIDVTGCMQKVGVDREDRIAAPSNLHVAGWFVDAARPGTEGLSIVVGHQTGKYVGGIFDHLVDVEAGDEITIELGDGSVESYTITSAETHPVEDTMASLYADAEAQGASLALITCSGPYDSKIDQRRDRLVVLAASAP</sequence>
<dbReference type="Proteomes" id="UP001501057">
    <property type="component" value="Unassembled WGS sequence"/>
</dbReference>
<dbReference type="InterPro" id="IPR042001">
    <property type="entry name" value="Sortase_F"/>
</dbReference>
<comment type="caution">
    <text evidence="2">The sequence shown here is derived from an EMBL/GenBank/DDBJ whole genome shotgun (WGS) entry which is preliminary data.</text>
</comment>
<dbReference type="SUPFAM" id="SSF63817">
    <property type="entry name" value="Sortase"/>
    <property type="match status" value="1"/>
</dbReference>
<dbReference type="CDD" id="cd05829">
    <property type="entry name" value="Sortase_F"/>
    <property type="match status" value="1"/>
</dbReference>
<dbReference type="Pfam" id="PF04203">
    <property type="entry name" value="Sortase"/>
    <property type="match status" value="1"/>
</dbReference>
<organism evidence="2 3">
    <name type="scientific">Aeromicrobium alkaliterrae</name>
    <dbReference type="NCBI Taxonomy" id="302168"/>
    <lineage>
        <taxon>Bacteria</taxon>
        <taxon>Bacillati</taxon>
        <taxon>Actinomycetota</taxon>
        <taxon>Actinomycetes</taxon>
        <taxon>Propionibacteriales</taxon>
        <taxon>Nocardioidaceae</taxon>
        <taxon>Aeromicrobium</taxon>
    </lineage>
</organism>
<evidence type="ECO:0000313" key="3">
    <source>
        <dbReference type="Proteomes" id="UP001501057"/>
    </source>
</evidence>
<evidence type="ECO:0008006" key="4">
    <source>
        <dbReference type="Google" id="ProtNLM"/>
    </source>
</evidence>
<reference evidence="2 3" key="1">
    <citation type="journal article" date="2019" name="Int. J. Syst. Evol. Microbiol.">
        <title>The Global Catalogue of Microorganisms (GCM) 10K type strain sequencing project: providing services to taxonomists for standard genome sequencing and annotation.</title>
        <authorList>
            <consortium name="The Broad Institute Genomics Platform"/>
            <consortium name="The Broad Institute Genome Sequencing Center for Infectious Disease"/>
            <person name="Wu L."/>
            <person name="Ma J."/>
        </authorList>
    </citation>
    <scope>NUCLEOTIDE SEQUENCE [LARGE SCALE GENOMIC DNA]</scope>
    <source>
        <strain evidence="2 3">JCM 13518</strain>
    </source>
</reference>
<evidence type="ECO:0000256" key="1">
    <source>
        <dbReference type="ARBA" id="ARBA00022801"/>
    </source>
</evidence>
<dbReference type="Gene3D" id="2.40.260.10">
    <property type="entry name" value="Sortase"/>
    <property type="match status" value="1"/>
</dbReference>
<dbReference type="InterPro" id="IPR023365">
    <property type="entry name" value="Sortase_dom-sf"/>
</dbReference>
<proteinExistence type="predicted"/>
<dbReference type="EMBL" id="BAAAME010000005">
    <property type="protein sequence ID" value="GAA1748155.1"/>
    <property type="molecule type" value="Genomic_DNA"/>
</dbReference>
<keyword evidence="3" id="KW-1185">Reference proteome</keyword>
<protein>
    <recommendedName>
        <fullName evidence="4">Sortase</fullName>
    </recommendedName>
</protein>
<gene>
    <name evidence="2" type="ORF">GCM10009710_30290</name>
</gene>
<name>A0ABN2K4H0_9ACTN</name>
<evidence type="ECO:0000313" key="2">
    <source>
        <dbReference type="EMBL" id="GAA1748155.1"/>
    </source>
</evidence>
<dbReference type="InterPro" id="IPR005754">
    <property type="entry name" value="Sortase"/>
</dbReference>